<dbReference type="AlphaFoldDB" id="U1RVQ6"/>
<name>U1RVQ6_9ACTO</name>
<dbReference type="HOGENOM" id="CLU_3094665_0_0_11"/>
<comment type="caution">
    <text evidence="1">The sequence shown here is derived from an EMBL/GenBank/DDBJ whole genome shotgun (WGS) entry which is preliminary data.</text>
</comment>
<dbReference type="EMBL" id="AWSD01000005">
    <property type="protein sequence ID" value="ERH23738.1"/>
    <property type="molecule type" value="Genomic_DNA"/>
</dbReference>
<gene>
    <name evidence="1" type="ORF">HMPREF1549_00044</name>
</gene>
<dbReference type="Proteomes" id="UP000016498">
    <property type="component" value="Unassembled WGS sequence"/>
</dbReference>
<organism evidence="1 2">
    <name type="scientific">Actinomyces johnsonii F0510</name>
    <dbReference type="NCBI Taxonomy" id="1227262"/>
    <lineage>
        <taxon>Bacteria</taxon>
        <taxon>Bacillati</taxon>
        <taxon>Actinomycetota</taxon>
        <taxon>Actinomycetes</taxon>
        <taxon>Actinomycetales</taxon>
        <taxon>Actinomycetaceae</taxon>
        <taxon>Actinomyces</taxon>
    </lineage>
</organism>
<proteinExistence type="predicted"/>
<sequence>MQDGGDLVNLLGQAVLVLFHSPFTLTSCFPKLSDTPHSQNSLESYPFFNSE</sequence>
<protein>
    <submittedName>
        <fullName evidence="1">Uncharacterized protein</fullName>
    </submittedName>
</protein>
<accession>U1RVQ6</accession>
<reference evidence="1 2" key="1">
    <citation type="submission" date="2013-06" db="EMBL/GenBank/DDBJ databases">
        <authorList>
            <person name="Weinstock G."/>
            <person name="Sodergren E."/>
            <person name="Lobos E.A."/>
            <person name="Fulton L."/>
            <person name="Fulton R."/>
            <person name="Courtney L."/>
            <person name="Fronick C."/>
            <person name="O'Laughlin M."/>
            <person name="Godfrey J."/>
            <person name="Wilson R.M."/>
            <person name="Miner T."/>
            <person name="Farmer C."/>
            <person name="Delehaunty K."/>
            <person name="Cordes M."/>
            <person name="Minx P."/>
            <person name="Tomlinson C."/>
            <person name="Chen J."/>
            <person name="Wollam A."/>
            <person name="Pepin K.H."/>
            <person name="Bhonagiri V."/>
            <person name="Zhang X."/>
            <person name="Warren W."/>
            <person name="Mitreva M."/>
            <person name="Mardis E.R."/>
            <person name="Wilson R.K."/>
        </authorList>
    </citation>
    <scope>NUCLEOTIDE SEQUENCE [LARGE SCALE GENOMIC DNA]</scope>
    <source>
        <strain evidence="1 2">F0510</strain>
    </source>
</reference>
<evidence type="ECO:0000313" key="1">
    <source>
        <dbReference type="EMBL" id="ERH23738.1"/>
    </source>
</evidence>
<evidence type="ECO:0000313" key="2">
    <source>
        <dbReference type="Proteomes" id="UP000016498"/>
    </source>
</evidence>